<dbReference type="EMBL" id="JACHIJ010000004">
    <property type="protein sequence ID" value="MBB5053307.1"/>
    <property type="molecule type" value="Genomic_DNA"/>
</dbReference>
<evidence type="ECO:0000259" key="2">
    <source>
        <dbReference type="Pfam" id="PF00561"/>
    </source>
</evidence>
<dbReference type="InterPro" id="IPR000073">
    <property type="entry name" value="AB_hydrolase_1"/>
</dbReference>
<evidence type="ECO:0000313" key="4">
    <source>
        <dbReference type="Proteomes" id="UP000521227"/>
    </source>
</evidence>
<reference evidence="3 4" key="1">
    <citation type="submission" date="2020-08" db="EMBL/GenBank/DDBJ databases">
        <title>Genomic Encyclopedia of Type Strains, Phase IV (KMG-IV): sequencing the most valuable type-strain genomes for metagenomic binning, comparative biology and taxonomic classification.</title>
        <authorList>
            <person name="Goeker M."/>
        </authorList>
    </citation>
    <scope>NUCLEOTIDE SEQUENCE [LARGE SCALE GENOMIC DNA]</scope>
    <source>
        <strain evidence="3 4">DSM 17498</strain>
    </source>
</reference>
<feature type="domain" description="AB hydrolase-1" evidence="2">
    <location>
        <begin position="61"/>
        <end position="306"/>
    </location>
</feature>
<dbReference type="RefSeq" id="WP_184086803.1">
    <property type="nucleotide sequence ID" value="NZ_JACHIJ010000004.1"/>
</dbReference>
<dbReference type="Gene3D" id="3.40.50.1820">
    <property type="entry name" value="alpha/beta hydrolase"/>
    <property type="match status" value="1"/>
</dbReference>
<dbReference type="PANTHER" id="PTHR43689:SF8">
    <property type="entry name" value="ALPHA_BETA-HYDROLASES SUPERFAMILY PROTEIN"/>
    <property type="match status" value="1"/>
</dbReference>
<feature type="chain" id="PRO_5032402396" evidence="1">
    <location>
        <begin position="28"/>
        <end position="318"/>
    </location>
</feature>
<dbReference type="PANTHER" id="PTHR43689">
    <property type="entry name" value="HYDROLASE"/>
    <property type="match status" value="1"/>
</dbReference>
<dbReference type="Proteomes" id="UP000521227">
    <property type="component" value="Unassembled WGS sequence"/>
</dbReference>
<dbReference type="Pfam" id="PF00561">
    <property type="entry name" value="Abhydrolase_1"/>
    <property type="match status" value="1"/>
</dbReference>
<accession>A0A840N442</accession>
<gene>
    <name evidence="3" type="ORF">HNQ36_003298</name>
</gene>
<evidence type="ECO:0000256" key="1">
    <source>
        <dbReference type="SAM" id="SignalP"/>
    </source>
</evidence>
<organism evidence="3 4">
    <name type="scientific">Afipia massiliensis</name>
    <dbReference type="NCBI Taxonomy" id="211460"/>
    <lineage>
        <taxon>Bacteria</taxon>
        <taxon>Pseudomonadati</taxon>
        <taxon>Pseudomonadota</taxon>
        <taxon>Alphaproteobacteria</taxon>
        <taxon>Hyphomicrobiales</taxon>
        <taxon>Nitrobacteraceae</taxon>
        <taxon>Afipia</taxon>
    </lineage>
</organism>
<protein>
    <submittedName>
        <fullName evidence="3">Pimeloyl-ACP methyl ester carboxylesterase</fullName>
    </submittedName>
</protein>
<proteinExistence type="predicted"/>
<dbReference type="SUPFAM" id="SSF53474">
    <property type="entry name" value="alpha/beta-Hydrolases"/>
    <property type="match status" value="1"/>
</dbReference>
<sequence length="318" mass="35803">MLKLSFKNFFAAAAALGASVAPGHAQAPSGQEQKADISFLKIDEDITLRRMVVHNPRSKGTVLLLHGFPETLYAWKDISLALADDYEVHAFDWPGYGLSSRPTVDRFSYAPKDYARVLNEYIGKAGIDTSRLTIYATDIGALPALLLALEKPDIAKTLIVGDFAPFNRPHLMYESLQSLKAGPSMEQARAQLNANREDILENAFRRGLPKEAQFEVSRGFKEDMLRGWQQGAMTTADAFSHYYSHFTRDQDHFESQLARLKTSVKVIWGEKDLYIKKEMGIEFAERIHAKFTLLPGIGHYPHLQNPKQAIDEVRASFR</sequence>
<dbReference type="AlphaFoldDB" id="A0A840N442"/>
<dbReference type="InterPro" id="IPR029058">
    <property type="entry name" value="AB_hydrolase_fold"/>
</dbReference>
<keyword evidence="1" id="KW-0732">Signal</keyword>
<comment type="caution">
    <text evidence="3">The sequence shown here is derived from an EMBL/GenBank/DDBJ whole genome shotgun (WGS) entry which is preliminary data.</text>
</comment>
<name>A0A840N442_9BRAD</name>
<feature type="signal peptide" evidence="1">
    <location>
        <begin position="1"/>
        <end position="27"/>
    </location>
</feature>
<evidence type="ECO:0000313" key="3">
    <source>
        <dbReference type="EMBL" id="MBB5053307.1"/>
    </source>
</evidence>